<evidence type="ECO:0000313" key="3">
    <source>
        <dbReference type="Proteomes" id="UP001501326"/>
    </source>
</evidence>
<proteinExistence type="predicted"/>
<protein>
    <submittedName>
        <fullName evidence="2">NAD(P)/FAD-dependent oxidoreductase</fullName>
    </submittedName>
</protein>
<dbReference type="PANTHER" id="PTHR42841">
    <property type="entry name" value="AMINE OXIDASE"/>
    <property type="match status" value="1"/>
</dbReference>
<organism evidence="2 3">
    <name type="scientific">Pedococcus aerophilus</name>
    <dbReference type="NCBI Taxonomy" id="436356"/>
    <lineage>
        <taxon>Bacteria</taxon>
        <taxon>Bacillati</taxon>
        <taxon>Actinomycetota</taxon>
        <taxon>Actinomycetes</taxon>
        <taxon>Micrococcales</taxon>
        <taxon>Intrasporangiaceae</taxon>
        <taxon>Pedococcus</taxon>
    </lineage>
</organism>
<reference evidence="2 3" key="1">
    <citation type="journal article" date="2019" name="Int. J. Syst. Evol. Microbiol.">
        <title>The Global Catalogue of Microorganisms (GCM) 10K type strain sequencing project: providing services to taxonomists for standard genome sequencing and annotation.</title>
        <authorList>
            <consortium name="The Broad Institute Genomics Platform"/>
            <consortium name="The Broad Institute Genome Sequencing Center for Infectious Disease"/>
            <person name="Wu L."/>
            <person name="Ma J."/>
        </authorList>
    </citation>
    <scope>NUCLEOTIDE SEQUENCE [LARGE SCALE GENOMIC DNA]</scope>
    <source>
        <strain evidence="2 3">JCM 16378</strain>
    </source>
</reference>
<feature type="domain" description="Amine oxidase" evidence="1">
    <location>
        <begin position="11"/>
        <end position="404"/>
    </location>
</feature>
<accession>A0ABN3UH68</accession>
<dbReference type="Proteomes" id="UP001501326">
    <property type="component" value="Unassembled WGS sequence"/>
</dbReference>
<dbReference type="InterPro" id="IPR036188">
    <property type="entry name" value="FAD/NAD-bd_sf"/>
</dbReference>
<comment type="caution">
    <text evidence="2">The sequence shown here is derived from an EMBL/GenBank/DDBJ whole genome shotgun (WGS) entry which is preliminary data.</text>
</comment>
<dbReference type="InterPro" id="IPR002937">
    <property type="entry name" value="Amino_oxidase"/>
</dbReference>
<name>A0ABN3UH68_9MICO</name>
<dbReference type="RefSeq" id="WP_344190656.1">
    <property type="nucleotide sequence ID" value="NZ_BAAARN010000001.1"/>
</dbReference>
<dbReference type="Gene3D" id="3.50.50.60">
    <property type="entry name" value="FAD/NAD(P)-binding domain"/>
    <property type="match status" value="1"/>
</dbReference>
<dbReference type="SUPFAM" id="SSF51905">
    <property type="entry name" value="FAD/NAD(P)-binding domain"/>
    <property type="match status" value="1"/>
</dbReference>
<evidence type="ECO:0000313" key="2">
    <source>
        <dbReference type="EMBL" id="GAA2732629.1"/>
    </source>
</evidence>
<gene>
    <name evidence="2" type="ORF">GCM10009867_08910</name>
</gene>
<dbReference type="EMBL" id="BAAARN010000001">
    <property type="protein sequence ID" value="GAA2732629.1"/>
    <property type="molecule type" value="Genomic_DNA"/>
</dbReference>
<keyword evidence="3" id="KW-1185">Reference proteome</keyword>
<dbReference type="Pfam" id="PF01593">
    <property type="entry name" value="Amino_oxidase"/>
    <property type="match status" value="1"/>
</dbReference>
<evidence type="ECO:0000259" key="1">
    <source>
        <dbReference type="Pfam" id="PF01593"/>
    </source>
</evidence>
<sequence length="412" mass="42944">MHDVVVVGAGLAGLTCAVALEERGLDVLVLEAADEVGGRVRTEVVDGHLCDVGFQLLNPAYPAVRRLVDVDALALQTFGAGVEVWRRQGSGRTVTALLADPRREPASVLRTLASGMLAPGELASLARWAAPSLGPVRRLLDGPDTSLATSLDAAGVHGALRSEVLEPFLAGVLADGEGATSAAFVKLLLRSFLLGTPGLPGDGMRALPAQLAARLRRPVELGARATLGDGTTVRTGSGEVAARAVVVATDVASASDPSLDVIAPAPTRGLRTWWFSTTDPAPTSRWLRVDGSRGPVVNTAIVSDAAPSYAPPGRRLVQATTLATAPDDEALVRREVGRLWSTPTRSWDLLVRHDVRAALPFVPPPLLVRRTVALGEGRFVAGDHRDTSSIQGAMVSGRRAARAVVAHLGAPS</sequence>